<dbReference type="InterPro" id="IPR013542">
    <property type="entry name" value="QueG_DUF1730"/>
</dbReference>
<name>A0AAE2SB47_9BACT</name>
<dbReference type="Pfam" id="PF08331">
    <property type="entry name" value="QueG_DUF1730"/>
    <property type="match status" value="1"/>
</dbReference>
<dbReference type="PANTHER" id="PTHR30002">
    <property type="entry name" value="EPOXYQUEUOSINE REDUCTASE"/>
    <property type="match status" value="1"/>
</dbReference>
<dbReference type="GO" id="GO:0051539">
    <property type="term" value="F:4 iron, 4 sulfur cluster binding"/>
    <property type="evidence" value="ECO:0007669"/>
    <property type="project" value="UniProtKB-KW"/>
</dbReference>
<keyword evidence="4" id="KW-0479">Metal-binding</keyword>
<dbReference type="PANTHER" id="PTHR30002:SF4">
    <property type="entry name" value="EPOXYQUEUOSINE REDUCTASE"/>
    <property type="match status" value="1"/>
</dbReference>
<dbReference type="RefSeq" id="WP_309489481.1">
    <property type="nucleotide sequence ID" value="NZ_JAENIG010000004.1"/>
</dbReference>
<dbReference type="InterPro" id="IPR017900">
    <property type="entry name" value="4Fe4S_Fe_S_CS"/>
</dbReference>
<keyword evidence="3" id="KW-0819">tRNA processing</keyword>
<evidence type="ECO:0000256" key="6">
    <source>
        <dbReference type="ARBA" id="ARBA00023002"/>
    </source>
</evidence>
<dbReference type="AlphaFoldDB" id="A0AAE2SB47"/>
<keyword evidence="8" id="KW-0411">Iron-sulfur</keyword>
<dbReference type="EMBL" id="JAENIG010000004">
    <property type="protein sequence ID" value="MBK1854870.1"/>
    <property type="molecule type" value="Genomic_DNA"/>
</dbReference>
<keyword evidence="2" id="KW-0963">Cytoplasm</keyword>
<accession>A0AAE2SB47</accession>
<feature type="domain" description="4Fe-4S ferredoxin-type" evidence="9">
    <location>
        <begin position="174"/>
        <end position="203"/>
    </location>
</feature>
<evidence type="ECO:0000256" key="7">
    <source>
        <dbReference type="ARBA" id="ARBA00023004"/>
    </source>
</evidence>
<dbReference type="NCBIfam" id="TIGR00276">
    <property type="entry name" value="tRNA epoxyqueuosine(34) reductase QueG"/>
    <property type="match status" value="1"/>
</dbReference>
<dbReference type="EC" id="1.17.99.6" evidence="10"/>
<keyword evidence="6 10" id="KW-0560">Oxidoreductase</keyword>
<keyword evidence="5" id="KW-0671">Queuosine biosynthesis</keyword>
<evidence type="ECO:0000256" key="2">
    <source>
        <dbReference type="ARBA" id="ARBA00022490"/>
    </source>
</evidence>
<evidence type="ECO:0000313" key="11">
    <source>
        <dbReference type="Proteomes" id="UP000634206"/>
    </source>
</evidence>
<keyword evidence="1" id="KW-0004">4Fe-4S</keyword>
<gene>
    <name evidence="10" type="primary">queG</name>
    <name evidence="10" type="ORF">JIN83_07850</name>
</gene>
<evidence type="ECO:0000256" key="1">
    <source>
        <dbReference type="ARBA" id="ARBA00022485"/>
    </source>
</evidence>
<dbReference type="InterPro" id="IPR017896">
    <property type="entry name" value="4Fe4S_Fe-S-bd"/>
</dbReference>
<evidence type="ECO:0000256" key="5">
    <source>
        <dbReference type="ARBA" id="ARBA00022785"/>
    </source>
</evidence>
<proteinExistence type="predicted"/>
<dbReference type="Gene3D" id="3.30.70.20">
    <property type="match status" value="1"/>
</dbReference>
<evidence type="ECO:0000313" key="10">
    <source>
        <dbReference type="EMBL" id="MBK1854870.1"/>
    </source>
</evidence>
<dbReference type="SUPFAM" id="SSF54862">
    <property type="entry name" value="4Fe-4S ferredoxins"/>
    <property type="match status" value="1"/>
</dbReference>
<dbReference type="GO" id="GO:0008616">
    <property type="term" value="P:tRNA queuosine(34) biosynthetic process"/>
    <property type="evidence" value="ECO:0007669"/>
    <property type="project" value="UniProtKB-KW"/>
</dbReference>
<reference evidence="10" key="1">
    <citation type="submission" date="2021-01" db="EMBL/GenBank/DDBJ databases">
        <title>Modified the classification status of verrucomicrobia.</title>
        <authorList>
            <person name="Feng X."/>
        </authorList>
    </citation>
    <scope>NUCLEOTIDE SEQUENCE</scope>
    <source>
        <strain evidence="10">5K15</strain>
    </source>
</reference>
<dbReference type="GO" id="GO:0052693">
    <property type="term" value="F:epoxyqueuosine reductase activity"/>
    <property type="evidence" value="ECO:0007669"/>
    <property type="project" value="UniProtKB-EC"/>
</dbReference>
<dbReference type="Proteomes" id="UP000634206">
    <property type="component" value="Unassembled WGS sequence"/>
</dbReference>
<dbReference type="PROSITE" id="PS00198">
    <property type="entry name" value="4FE4S_FER_1"/>
    <property type="match status" value="1"/>
</dbReference>
<keyword evidence="11" id="KW-1185">Reference proteome</keyword>
<evidence type="ECO:0000256" key="8">
    <source>
        <dbReference type="ARBA" id="ARBA00023014"/>
    </source>
</evidence>
<protein>
    <submittedName>
        <fullName evidence="10">tRNA epoxyqueuosine(34) reductase QueG</fullName>
        <ecNumber evidence="10">1.17.99.6</ecNumber>
    </submittedName>
</protein>
<evidence type="ECO:0000256" key="4">
    <source>
        <dbReference type="ARBA" id="ARBA00022723"/>
    </source>
</evidence>
<dbReference type="Pfam" id="PF13484">
    <property type="entry name" value="Fer4_16"/>
    <property type="match status" value="1"/>
</dbReference>
<dbReference type="InterPro" id="IPR004453">
    <property type="entry name" value="QueG"/>
</dbReference>
<keyword evidence="7" id="KW-0408">Iron</keyword>
<evidence type="ECO:0000256" key="3">
    <source>
        <dbReference type="ARBA" id="ARBA00022694"/>
    </source>
</evidence>
<comment type="caution">
    <text evidence="10">The sequence shown here is derived from an EMBL/GenBank/DDBJ whole genome shotgun (WGS) entry which is preliminary data.</text>
</comment>
<sequence length="344" mass="38976">MSLDPQIAKTNLSRIARELGFDDCRVSRAREATHAEAYKQWVADGCAGEMGWMEKNIQRRVNPTEVVPGACSVISLALNYFPGEENPDVDYRIARYAWNEDYHDIIDAKLRDLNHALEEMGGVQRFYTDTGPVLERDFATDSGLGWSGKSCVQIHKEMGTWFFLAELITTLDLPPDQAFGDHCGKCTRCIDGCPTNAITEPHRVDARRCISYLTIEYHGSIPLEFRKQIGDRIYGCDTCLDVCPWNRFAKVSRETKFHARQSVFQKQLRDFLELDDDAFRSLFAKSPIKRIKRSRFLRNVCVALGNVGTQKDLPALERSAGDEDALISEHAAWAVAEIKARMSD</sequence>
<dbReference type="FunFam" id="3.30.70.20:FF:000017">
    <property type="entry name" value="Epoxyqueuosine reductase"/>
    <property type="match status" value="1"/>
</dbReference>
<dbReference type="GO" id="GO:0046872">
    <property type="term" value="F:metal ion binding"/>
    <property type="evidence" value="ECO:0007669"/>
    <property type="project" value="UniProtKB-KW"/>
</dbReference>
<evidence type="ECO:0000259" key="9">
    <source>
        <dbReference type="PROSITE" id="PS51379"/>
    </source>
</evidence>
<organism evidence="10 11">
    <name type="scientific">Oceaniferula flava</name>
    <dbReference type="NCBI Taxonomy" id="2800421"/>
    <lineage>
        <taxon>Bacteria</taxon>
        <taxon>Pseudomonadati</taxon>
        <taxon>Verrucomicrobiota</taxon>
        <taxon>Verrucomicrobiia</taxon>
        <taxon>Verrucomicrobiales</taxon>
        <taxon>Verrucomicrobiaceae</taxon>
        <taxon>Oceaniferula</taxon>
    </lineage>
</organism>
<dbReference type="PROSITE" id="PS51379">
    <property type="entry name" value="4FE4S_FER_2"/>
    <property type="match status" value="1"/>
</dbReference>